<dbReference type="AlphaFoldDB" id="H5TTP3"/>
<sequence>MSTASIVKSSSVHALITGAFASVVGGAANGLSTSLVGQHMASMVLLEAVLISTAVVVLAVRFLLAAVGSTKSLLTAMLSGMAAGLAGAALLLSVGL</sequence>
<accession>H5TTP3</accession>
<organism evidence="2 3">
    <name type="scientific">Gordonia otitidis (strain DSM 44809 / CCUG 52243 / JCM 12355 / NBRC 100426 / IFM 10032)</name>
    <dbReference type="NCBI Taxonomy" id="1108044"/>
    <lineage>
        <taxon>Bacteria</taxon>
        <taxon>Bacillati</taxon>
        <taxon>Actinomycetota</taxon>
        <taxon>Actinomycetes</taxon>
        <taxon>Mycobacteriales</taxon>
        <taxon>Gordoniaceae</taxon>
        <taxon>Gordonia</taxon>
    </lineage>
</organism>
<keyword evidence="1" id="KW-0472">Membrane</keyword>
<dbReference type="EMBL" id="BAFB01000241">
    <property type="protein sequence ID" value="GAB36851.1"/>
    <property type="molecule type" value="Genomic_DNA"/>
</dbReference>
<comment type="caution">
    <text evidence="2">The sequence shown here is derived from an EMBL/GenBank/DDBJ whole genome shotgun (WGS) entry which is preliminary data.</text>
</comment>
<keyword evidence="1" id="KW-0812">Transmembrane</keyword>
<evidence type="ECO:0000313" key="3">
    <source>
        <dbReference type="Proteomes" id="UP000005038"/>
    </source>
</evidence>
<feature type="transmembrane region" description="Helical" evidence="1">
    <location>
        <begin position="73"/>
        <end position="94"/>
    </location>
</feature>
<keyword evidence="1" id="KW-1133">Transmembrane helix</keyword>
<dbReference type="Proteomes" id="UP000005038">
    <property type="component" value="Unassembled WGS sequence"/>
</dbReference>
<feature type="transmembrane region" description="Helical" evidence="1">
    <location>
        <begin position="44"/>
        <end position="67"/>
    </location>
</feature>
<evidence type="ECO:0000313" key="2">
    <source>
        <dbReference type="EMBL" id="GAB36851.1"/>
    </source>
</evidence>
<proteinExistence type="predicted"/>
<gene>
    <name evidence="2" type="ORF">GOOTI_241_00060</name>
</gene>
<name>H5TTP3_GORO1</name>
<feature type="transmembrane region" description="Helical" evidence="1">
    <location>
        <begin position="12"/>
        <end position="32"/>
    </location>
</feature>
<evidence type="ECO:0000256" key="1">
    <source>
        <dbReference type="SAM" id="Phobius"/>
    </source>
</evidence>
<dbReference type="RefSeq" id="WP_007241010.1">
    <property type="nucleotide sequence ID" value="NZ_BAFB01000241.1"/>
</dbReference>
<dbReference type="STRING" id="1108044.GOOTI_241_00060"/>
<keyword evidence="3" id="KW-1185">Reference proteome</keyword>
<protein>
    <submittedName>
        <fullName evidence="2">Uncharacterized protein</fullName>
    </submittedName>
</protein>
<reference evidence="2" key="1">
    <citation type="submission" date="2012-02" db="EMBL/GenBank/DDBJ databases">
        <title>Whole genome shotgun sequence of Gordonia otitidis NBRC 100426.</title>
        <authorList>
            <person name="Yoshida I."/>
            <person name="Hosoyama A."/>
            <person name="Tsuchikane K."/>
            <person name="Katsumata H."/>
            <person name="Yamazaki S."/>
            <person name="Fujita N."/>
        </authorList>
    </citation>
    <scope>NUCLEOTIDE SEQUENCE [LARGE SCALE GENOMIC DNA]</scope>
    <source>
        <strain evidence="2">NBRC 100426</strain>
    </source>
</reference>